<evidence type="ECO:0000256" key="5">
    <source>
        <dbReference type="PROSITE-ProRule" id="PRU00169"/>
    </source>
</evidence>
<protein>
    <submittedName>
        <fullName evidence="8">DNA-binding NarL/FixJ family response regulator</fullName>
    </submittedName>
</protein>
<dbReference type="InterPro" id="IPR016032">
    <property type="entry name" value="Sig_transdc_resp-reg_C-effctor"/>
</dbReference>
<dbReference type="Pfam" id="PF00196">
    <property type="entry name" value="GerE"/>
    <property type="match status" value="1"/>
</dbReference>
<sequence length="214" mass="23709">MKTIRVLVADDHTILREGLVALIDASGDCQVVAQASDGIETVELALRLRPDVIVLDISMPRLNGIEVVRRLSRELESARILVLTMHAEEEYVLHVVRAGASGFLLKDSATGELLKAVRSLAAGRGYFGTHASAVLARQVQSPGNVLADPYRDLTTREREVFHLIAEGLTTKEIARQLGTSTKTAENHRFRVLDKLEVRNTAELIRYAVRHRLLD</sequence>
<comment type="caution">
    <text evidence="8">The sequence shown here is derived from an EMBL/GenBank/DDBJ whole genome shotgun (WGS) entry which is preliminary data.</text>
</comment>
<feature type="domain" description="Response regulatory" evidence="7">
    <location>
        <begin position="5"/>
        <end position="121"/>
    </location>
</feature>
<accession>A0A839EZ85</accession>
<feature type="domain" description="HTH luxR-type" evidence="6">
    <location>
        <begin position="146"/>
        <end position="211"/>
    </location>
</feature>
<dbReference type="EMBL" id="JACGXL010000001">
    <property type="protein sequence ID" value="MBA8886508.1"/>
    <property type="molecule type" value="Genomic_DNA"/>
</dbReference>
<dbReference type="PANTHER" id="PTHR43214:SF41">
    <property type="entry name" value="NITRATE_NITRITE RESPONSE REGULATOR PROTEIN NARP"/>
    <property type="match status" value="1"/>
</dbReference>
<dbReference type="PROSITE" id="PS50110">
    <property type="entry name" value="RESPONSE_REGULATORY"/>
    <property type="match status" value="1"/>
</dbReference>
<evidence type="ECO:0000313" key="8">
    <source>
        <dbReference type="EMBL" id="MBA8886508.1"/>
    </source>
</evidence>
<keyword evidence="2" id="KW-0805">Transcription regulation</keyword>
<evidence type="ECO:0000256" key="3">
    <source>
        <dbReference type="ARBA" id="ARBA00023125"/>
    </source>
</evidence>
<dbReference type="GO" id="GO:0003677">
    <property type="term" value="F:DNA binding"/>
    <property type="evidence" value="ECO:0007669"/>
    <property type="project" value="UniProtKB-KW"/>
</dbReference>
<reference evidence="8 9" key="1">
    <citation type="submission" date="2020-07" db="EMBL/GenBank/DDBJ databases">
        <title>Genomic Encyclopedia of Type Strains, Phase IV (KMG-V): Genome sequencing to study the core and pangenomes of soil and plant-associated prokaryotes.</title>
        <authorList>
            <person name="Whitman W."/>
        </authorList>
    </citation>
    <scope>NUCLEOTIDE SEQUENCE [LARGE SCALE GENOMIC DNA]</scope>
    <source>
        <strain evidence="8 9">RH2WT43</strain>
    </source>
</reference>
<dbReference type="Gene3D" id="3.40.50.2300">
    <property type="match status" value="1"/>
</dbReference>
<dbReference type="RefSeq" id="WP_182529584.1">
    <property type="nucleotide sequence ID" value="NZ_JACGXL010000001.1"/>
</dbReference>
<dbReference type="SUPFAM" id="SSF46894">
    <property type="entry name" value="C-terminal effector domain of the bipartite response regulators"/>
    <property type="match status" value="1"/>
</dbReference>
<dbReference type="InterPro" id="IPR058245">
    <property type="entry name" value="NreC/VraR/RcsB-like_REC"/>
</dbReference>
<dbReference type="AlphaFoldDB" id="A0A839EZ85"/>
<feature type="modified residue" description="4-aspartylphosphate" evidence="5">
    <location>
        <position position="56"/>
    </location>
</feature>
<dbReference type="PRINTS" id="PR00038">
    <property type="entry name" value="HTHLUXR"/>
</dbReference>
<dbReference type="GO" id="GO:0000160">
    <property type="term" value="P:phosphorelay signal transduction system"/>
    <property type="evidence" value="ECO:0007669"/>
    <property type="project" value="InterPro"/>
</dbReference>
<evidence type="ECO:0000259" key="7">
    <source>
        <dbReference type="PROSITE" id="PS50110"/>
    </source>
</evidence>
<dbReference type="Proteomes" id="UP000550401">
    <property type="component" value="Unassembled WGS sequence"/>
</dbReference>
<dbReference type="InterPro" id="IPR001789">
    <property type="entry name" value="Sig_transdc_resp-reg_receiver"/>
</dbReference>
<evidence type="ECO:0000256" key="2">
    <source>
        <dbReference type="ARBA" id="ARBA00023015"/>
    </source>
</evidence>
<keyword evidence="3 8" id="KW-0238">DNA-binding</keyword>
<dbReference type="InterPro" id="IPR039420">
    <property type="entry name" value="WalR-like"/>
</dbReference>
<dbReference type="GO" id="GO:0006355">
    <property type="term" value="P:regulation of DNA-templated transcription"/>
    <property type="evidence" value="ECO:0007669"/>
    <property type="project" value="InterPro"/>
</dbReference>
<dbReference type="CDD" id="cd06170">
    <property type="entry name" value="LuxR_C_like"/>
    <property type="match status" value="1"/>
</dbReference>
<proteinExistence type="predicted"/>
<dbReference type="SUPFAM" id="SSF52172">
    <property type="entry name" value="CheY-like"/>
    <property type="match status" value="1"/>
</dbReference>
<keyword evidence="1 5" id="KW-0597">Phosphoprotein</keyword>
<dbReference type="PROSITE" id="PS50043">
    <property type="entry name" value="HTH_LUXR_2"/>
    <property type="match status" value="1"/>
</dbReference>
<evidence type="ECO:0000256" key="4">
    <source>
        <dbReference type="ARBA" id="ARBA00023163"/>
    </source>
</evidence>
<dbReference type="InterPro" id="IPR011006">
    <property type="entry name" value="CheY-like_superfamily"/>
</dbReference>
<dbReference type="PANTHER" id="PTHR43214">
    <property type="entry name" value="TWO-COMPONENT RESPONSE REGULATOR"/>
    <property type="match status" value="1"/>
</dbReference>
<dbReference type="Pfam" id="PF00072">
    <property type="entry name" value="Response_reg"/>
    <property type="match status" value="1"/>
</dbReference>
<dbReference type="SMART" id="SM00421">
    <property type="entry name" value="HTH_LUXR"/>
    <property type="match status" value="1"/>
</dbReference>
<dbReference type="InterPro" id="IPR000792">
    <property type="entry name" value="Tscrpt_reg_LuxR_C"/>
</dbReference>
<keyword evidence="9" id="KW-1185">Reference proteome</keyword>
<dbReference type="SMART" id="SM00448">
    <property type="entry name" value="REC"/>
    <property type="match status" value="1"/>
</dbReference>
<name>A0A839EZ85_9GAMM</name>
<dbReference type="CDD" id="cd17535">
    <property type="entry name" value="REC_NarL-like"/>
    <property type="match status" value="1"/>
</dbReference>
<gene>
    <name evidence="8" type="ORF">FHW12_000699</name>
</gene>
<keyword evidence="4" id="KW-0804">Transcription</keyword>
<organism evidence="8 9">
    <name type="scientific">Dokdonella fugitiva</name>
    <dbReference type="NCBI Taxonomy" id="328517"/>
    <lineage>
        <taxon>Bacteria</taxon>
        <taxon>Pseudomonadati</taxon>
        <taxon>Pseudomonadota</taxon>
        <taxon>Gammaproteobacteria</taxon>
        <taxon>Lysobacterales</taxon>
        <taxon>Rhodanobacteraceae</taxon>
        <taxon>Dokdonella</taxon>
    </lineage>
</organism>
<evidence type="ECO:0000256" key="1">
    <source>
        <dbReference type="ARBA" id="ARBA00022553"/>
    </source>
</evidence>
<evidence type="ECO:0000313" key="9">
    <source>
        <dbReference type="Proteomes" id="UP000550401"/>
    </source>
</evidence>
<evidence type="ECO:0000259" key="6">
    <source>
        <dbReference type="PROSITE" id="PS50043"/>
    </source>
</evidence>